<protein>
    <submittedName>
        <fullName evidence="7">Formimidoylglutamate deiminase</fullName>
    </submittedName>
</protein>
<dbReference type="InterPro" id="IPR010252">
    <property type="entry name" value="HutF"/>
</dbReference>
<dbReference type="NCBIfam" id="TIGR02022">
    <property type="entry name" value="hutF"/>
    <property type="match status" value="1"/>
</dbReference>
<dbReference type="PANTHER" id="PTHR11271">
    <property type="entry name" value="GUANINE DEAMINASE"/>
    <property type="match status" value="1"/>
</dbReference>
<dbReference type="AlphaFoldDB" id="A0A2U8PXW3"/>
<dbReference type="InterPro" id="IPR032466">
    <property type="entry name" value="Metal_Hydrolase"/>
</dbReference>
<name>A0A2U8PXW3_9BRAD</name>
<dbReference type="OrthoDB" id="9796020at2"/>
<dbReference type="InterPro" id="IPR051607">
    <property type="entry name" value="Metallo-dep_hydrolases"/>
</dbReference>
<dbReference type="NCBIfam" id="NF006684">
    <property type="entry name" value="PRK09229.1-5"/>
    <property type="match status" value="1"/>
</dbReference>
<dbReference type="RefSeq" id="WP_094891215.1">
    <property type="nucleotide sequence ID" value="NZ_CP029426.2"/>
</dbReference>
<reference evidence="7 8" key="1">
    <citation type="journal article" date="2017" name="Syst. Appl. Microbiol.">
        <title>Soybeans inoculated with root zone soils of Canadian native legumes harbour diverse and novel Bradyrhizobium spp. that possess agricultural potential.</title>
        <authorList>
            <person name="Bromfield E.S.P."/>
            <person name="Cloutier S."/>
            <person name="Tambong J.T."/>
            <person name="Tran Thi T.V."/>
        </authorList>
    </citation>
    <scope>NUCLEOTIDE SEQUENCE [LARGE SCALE GENOMIC DNA]</scope>
    <source>
        <strain evidence="7 8">39S1MB</strain>
    </source>
</reference>
<keyword evidence="2" id="KW-0479">Metal-binding</keyword>
<dbReference type="InterPro" id="IPR006680">
    <property type="entry name" value="Amidohydro-rel"/>
</dbReference>
<dbReference type="PANTHER" id="PTHR11271:SF48">
    <property type="entry name" value="AMIDOHYDROLASE-RELATED DOMAIN-CONTAINING PROTEIN"/>
    <property type="match status" value="1"/>
</dbReference>
<dbReference type="KEGG" id="brq:CIT40_23385"/>
<keyword evidence="3" id="KW-0378">Hydrolase</keyword>
<accession>A0A2U8PXW3</accession>
<evidence type="ECO:0000259" key="6">
    <source>
        <dbReference type="Pfam" id="PF22429"/>
    </source>
</evidence>
<proteinExistence type="predicted"/>
<dbReference type="Pfam" id="PF22429">
    <property type="entry name" value="HutF_N"/>
    <property type="match status" value="1"/>
</dbReference>
<dbReference type="GO" id="GO:0005829">
    <property type="term" value="C:cytosol"/>
    <property type="evidence" value="ECO:0007669"/>
    <property type="project" value="TreeGrafter"/>
</dbReference>
<sequence length="452" mass="47846">MSRLHFASALLPSGWANDVQVVITAGAIAEVRPGVRPAAGDERHAIALPGLASLHSHAFQRGMAGLAELRGDSTDTFWTWRETMYRFALAMTPDDVAAVATLLYVEMLEQGFTRVGEFHYLHHDRDGARYADPAEMAARIAQAAEASGIALTLLPSFYAHGSFGGATPHDGQRRFICTVDQFAELMIASRKAIAGLPGANIGIAPHSLRAVTPNELAAIIPLADGGPVHIHAAEQVKEVEDCLAWSGRRPVQWLLEHAPVDRRWCIIHATHMTAEEAVAFAESGAVAGLCPITEASLGDGIFPAREFLGAGGTFGVGTDSNVLVGVADELRQLEYGQRLTHRERNVLSSGAGRSTGRTLFDHALAGGAQALAQPMVGLALGARADIVTLDAGHPSLSGRTGDAAIDGWIFAASGGAIDCVWAGGHKVVEGGRHRLRQAARERFNAAVRKLVA</sequence>
<dbReference type="Proteomes" id="UP000215884">
    <property type="component" value="Chromosome"/>
</dbReference>
<dbReference type="Gene3D" id="3.20.20.140">
    <property type="entry name" value="Metal-dependent hydrolases"/>
    <property type="match status" value="1"/>
</dbReference>
<reference evidence="7 8" key="2">
    <citation type="journal article" date="2019" name="Int. J. Syst. Evol. Microbiol.">
        <title>Description and complete genome sequence of Bradyrhizobium amphicarpaeae sp. nov., harbouring photosystem and nitrogen-fixation genes.</title>
        <authorList>
            <person name="Bromfield E.S.P."/>
            <person name="Cloutier S."/>
            <person name="Nguyen H.D.T."/>
        </authorList>
    </citation>
    <scope>NUCLEOTIDE SEQUENCE [LARGE SCALE GENOMIC DNA]</scope>
    <source>
        <strain evidence="7 8">39S1MB</strain>
    </source>
</reference>
<evidence type="ECO:0000256" key="2">
    <source>
        <dbReference type="ARBA" id="ARBA00022723"/>
    </source>
</evidence>
<keyword evidence="8" id="KW-1185">Reference proteome</keyword>
<dbReference type="Pfam" id="PF01979">
    <property type="entry name" value="Amidohydro_1"/>
    <property type="match status" value="1"/>
</dbReference>
<gene>
    <name evidence="7" type="ORF">CIT40_23385</name>
</gene>
<dbReference type="EMBL" id="CP029426">
    <property type="protein sequence ID" value="AWM02676.1"/>
    <property type="molecule type" value="Genomic_DNA"/>
</dbReference>
<dbReference type="InterPro" id="IPR011059">
    <property type="entry name" value="Metal-dep_hydrolase_composite"/>
</dbReference>
<feature type="domain" description="Formimidoylglutamate deiminase N-terminal" evidence="6">
    <location>
        <begin position="2"/>
        <end position="45"/>
    </location>
</feature>
<comment type="cofactor">
    <cofactor evidence="1">
        <name>Zn(2+)</name>
        <dbReference type="ChEBI" id="CHEBI:29105"/>
    </cofactor>
</comment>
<evidence type="ECO:0000256" key="3">
    <source>
        <dbReference type="ARBA" id="ARBA00022801"/>
    </source>
</evidence>
<dbReference type="SUPFAM" id="SSF51338">
    <property type="entry name" value="Composite domain of metallo-dependent hydrolases"/>
    <property type="match status" value="1"/>
</dbReference>
<keyword evidence="4" id="KW-0862">Zinc</keyword>
<evidence type="ECO:0000313" key="7">
    <source>
        <dbReference type="EMBL" id="AWM02676.1"/>
    </source>
</evidence>
<dbReference type="NCBIfam" id="NF006681">
    <property type="entry name" value="PRK09229.1-2"/>
    <property type="match status" value="1"/>
</dbReference>
<dbReference type="NCBIfam" id="NF006683">
    <property type="entry name" value="PRK09229.1-4"/>
    <property type="match status" value="1"/>
</dbReference>
<dbReference type="Gene3D" id="2.30.40.10">
    <property type="entry name" value="Urease, subunit C, domain 1"/>
    <property type="match status" value="1"/>
</dbReference>
<organism evidence="7 8">
    <name type="scientific">Bradyrhizobium amphicarpaeae</name>
    <dbReference type="NCBI Taxonomy" id="1404768"/>
    <lineage>
        <taxon>Bacteria</taxon>
        <taxon>Pseudomonadati</taxon>
        <taxon>Pseudomonadota</taxon>
        <taxon>Alphaproteobacteria</taxon>
        <taxon>Hyphomicrobiales</taxon>
        <taxon>Nitrobacteraceae</taxon>
        <taxon>Bradyrhizobium</taxon>
    </lineage>
</organism>
<evidence type="ECO:0000256" key="4">
    <source>
        <dbReference type="ARBA" id="ARBA00022833"/>
    </source>
</evidence>
<dbReference type="GO" id="GO:0046872">
    <property type="term" value="F:metal ion binding"/>
    <property type="evidence" value="ECO:0007669"/>
    <property type="project" value="UniProtKB-KW"/>
</dbReference>
<feature type="domain" description="Amidohydrolase-related" evidence="5">
    <location>
        <begin position="46"/>
        <end position="426"/>
    </location>
</feature>
<dbReference type="GO" id="GO:0019239">
    <property type="term" value="F:deaminase activity"/>
    <property type="evidence" value="ECO:0007669"/>
    <property type="project" value="TreeGrafter"/>
</dbReference>
<dbReference type="SUPFAM" id="SSF51556">
    <property type="entry name" value="Metallo-dependent hydrolases"/>
    <property type="match status" value="1"/>
</dbReference>
<dbReference type="InterPro" id="IPR055156">
    <property type="entry name" value="HutF-like_N"/>
</dbReference>
<evidence type="ECO:0000256" key="1">
    <source>
        <dbReference type="ARBA" id="ARBA00001947"/>
    </source>
</evidence>
<evidence type="ECO:0000259" key="5">
    <source>
        <dbReference type="Pfam" id="PF01979"/>
    </source>
</evidence>
<evidence type="ECO:0000313" key="8">
    <source>
        <dbReference type="Proteomes" id="UP000215884"/>
    </source>
</evidence>